<accession>A0AAD5NAC4</accession>
<gene>
    <name evidence="1" type="ORF">KIN20_024895</name>
</gene>
<proteinExistence type="predicted"/>
<organism evidence="1 2">
    <name type="scientific">Parelaphostrongylus tenuis</name>
    <name type="common">Meningeal worm</name>
    <dbReference type="NCBI Taxonomy" id="148309"/>
    <lineage>
        <taxon>Eukaryota</taxon>
        <taxon>Metazoa</taxon>
        <taxon>Ecdysozoa</taxon>
        <taxon>Nematoda</taxon>
        <taxon>Chromadorea</taxon>
        <taxon>Rhabditida</taxon>
        <taxon>Rhabditina</taxon>
        <taxon>Rhabditomorpha</taxon>
        <taxon>Strongyloidea</taxon>
        <taxon>Metastrongylidae</taxon>
        <taxon>Parelaphostrongylus</taxon>
    </lineage>
</organism>
<sequence length="56" mass="6292">MGPISPPHDLLRLPSNTFRPKFESSTLEGDERNNDRCVELILDKITIVATISRAAR</sequence>
<evidence type="ECO:0000313" key="2">
    <source>
        <dbReference type="Proteomes" id="UP001196413"/>
    </source>
</evidence>
<dbReference type="EMBL" id="JAHQIW010005049">
    <property type="protein sequence ID" value="KAJ1364741.1"/>
    <property type="molecule type" value="Genomic_DNA"/>
</dbReference>
<reference evidence="1" key="1">
    <citation type="submission" date="2021-06" db="EMBL/GenBank/DDBJ databases">
        <title>Parelaphostrongylus tenuis whole genome reference sequence.</title>
        <authorList>
            <person name="Garwood T.J."/>
            <person name="Larsen P.A."/>
            <person name="Fountain-Jones N.M."/>
            <person name="Garbe J.R."/>
            <person name="Macchietto M.G."/>
            <person name="Kania S.A."/>
            <person name="Gerhold R.W."/>
            <person name="Richards J.E."/>
            <person name="Wolf T.M."/>
        </authorList>
    </citation>
    <scope>NUCLEOTIDE SEQUENCE</scope>
    <source>
        <strain evidence="1">MNPRO001-30</strain>
        <tissue evidence="1">Meninges</tissue>
    </source>
</reference>
<protein>
    <submittedName>
        <fullName evidence="1">Uncharacterized protein</fullName>
    </submittedName>
</protein>
<keyword evidence="2" id="KW-1185">Reference proteome</keyword>
<dbReference type="AlphaFoldDB" id="A0AAD5NAC4"/>
<name>A0AAD5NAC4_PARTN</name>
<evidence type="ECO:0000313" key="1">
    <source>
        <dbReference type="EMBL" id="KAJ1364741.1"/>
    </source>
</evidence>
<dbReference type="Proteomes" id="UP001196413">
    <property type="component" value="Unassembled WGS sequence"/>
</dbReference>
<comment type="caution">
    <text evidence="1">The sequence shown here is derived from an EMBL/GenBank/DDBJ whole genome shotgun (WGS) entry which is preliminary data.</text>
</comment>